<evidence type="ECO:0000313" key="2">
    <source>
        <dbReference type="EMBL" id="MPC35990.1"/>
    </source>
</evidence>
<dbReference type="PANTHER" id="PTHR10443">
    <property type="entry name" value="MICROSOMAL DIPEPTIDASE"/>
    <property type="match status" value="1"/>
</dbReference>
<dbReference type="GO" id="GO:0070573">
    <property type="term" value="F:metallodipeptidase activity"/>
    <property type="evidence" value="ECO:0007669"/>
    <property type="project" value="InterPro"/>
</dbReference>
<dbReference type="InterPro" id="IPR032466">
    <property type="entry name" value="Metal_Hydrolase"/>
</dbReference>
<keyword evidence="1" id="KW-0449">Lipoprotein</keyword>
<proteinExistence type="inferred from homology"/>
<keyword evidence="1" id="KW-0479">Metal-binding</keyword>
<dbReference type="GO" id="GO:0006508">
    <property type="term" value="P:proteolysis"/>
    <property type="evidence" value="ECO:0007669"/>
    <property type="project" value="UniProtKB-KW"/>
</dbReference>
<accession>A0A5B7EMY8</accession>
<reference evidence="2 3" key="1">
    <citation type="submission" date="2019-05" db="EMBL/GenBank/DDBJ databases">
        <title>Another draft genome of Portunus trituberculatus and its Hox gene families provides insights of decapod evolution.</title>
        <authorList>
            <person name="Jeong J.-H."/>
            <person name="Song I."/>
            <person name="Kim S."/>
            <person name="Choi T."/>
            <person name="Kim D."/>
            <person name="Ryu S."/>
            <person name="Kim W."/>
        </authorList>
    </citation>
    <scope>NUCLEOTIDE SEQUENCE [LARGE SCALE GENOMIC DNA]</scope>
    <source>
        <tissue evidence="2">Muscle</tissue>
    </source>
</reference>
<keyword evidence="1" id="KW-1015">Disulfide bond</keyword>
<comment type="subcellular location">
    <subcellularLocation>
        <location evidence="1">Membrane</location>
        <topology evidence="1">Lipid-anchor</topology>
        <topology evidence="1">GPI-anchor</topology>
    </subcellularLocation>
</comment>
<dbReference type="OrthoDB" id="445695at2759"/>
<dbReference type="AlphaFoldDB" id="A0A5B7EMY8"/>
<keyword evidence="1" id="KW-0645">Protease</keyword>
<comment type="catalytic activity">
    <reaction evidence="1">
        <text>an L-aminoacyl-L-amino acid + H2O = 2 an L-alpha-amino acid</text>
        <dbReference type="Rhea" id="RHEA:48940"/>
        <dbReference type="ChEBI" id="CHEBI:15377"/>
        <dbReference type="ChEBI" id="CHEBI:59869"/>
        <dbReference type="ChEBI" id="CHEBI:77460"/>
        <dbReference type="EC" id="3.4.13.19"/>
    </reaction>
</comment>
<gene>
    <name evidence="2" type="primary">Dpep3_1</name>
    <name evidence="2" type="ORF">E2C01_029430</name>
</gene>
<organism evidence="2 3">
    <name type="scientific">Portunus trituberculatus</name>
    <name type="common">Swimming crab</name>
    <name type="synonym">Neptunus trituberculatus</name>
    <dbReference type="NCBI Taxonomy" id="210409"/>
    <lineage>
        <taxon>Eukaryota</taxon>
        <taxon>Metazoa</taxon>
        <taxon>Ecdysozoa</taxon>
        <taxon>Arthropoda</taxon>
        <taxon>Crustacea</taxon>
        <taxon>Multicrustacea</taxon>
        <taxon>Malacostraca</taxon>
        <taxon>Eumalacostraca</taxon>
        <taxon>Eucarida</taxon>
        <taxon>Decapoda</taxon>
        <taxon>Pleocyemata</taxon>
        <taxon>Brachyura</taxon>
        <taxon>Eubrachyura</taxon>
        <taxon>Portunoidea</taxon>
        <taxon>Portunidae</taxon>
        <taxon>Portuninae</taxon>
        <taxon>Portunus</taxon>
    </lineage>
</organism>
<dbReference type="InterPro" id="IPR008257">
    <property type="entry name" value="Pept_M19"/>
</dbReference>
<dbReference type="SUPFAM" id="SSF51556">
    <property type="entry name" value="Metallo-dependent hydrolases"/>
    <property type="match status" value="1"/>
</dbReference>
<dbReference type="Pfam" id="PF01244">
    <property type="entry name" value="Peptidase_M19"/>
    <property type="match status" value="1"/>
</dbReference>
<keyword evidence="1" id="KW-0224">Dipeptidase</keyword>
<keyword evidence="3" id="KW-1185">Reference proteome</keyword>
<keyword evidence="1" id="KW-0325">Glycoprotein</keyword>
<comment type="cofactor">
    <cofactor evidence="1">
        <name>Zn(2+)</name>
        <dbReference type="ChEBI" id="CHEBI:29105"/>
    </cofactor>
</comment>
<comment type="caution">
    <text evidence="2">The sequence shown here is derived from an EMBL/GenBank/DDBJ whole genome shotgun (WGS) entry which is preliminary data.</text>
</comment>
<dbReference type="EC" id="3.4.13.19" evidence="1"/>
<dbReference type="Proteomes" id="UP000324222">
    <property type="component" value="Unassembled WGS sequence"/>
</dbReference>
<sequence>MNIETSHGAEEVNSQQLGRIEWRDVQTSSSPFTTTITIFHSIPHSSLLYSLTRPRCCLSPRTPVGLEDVSKYPVLLAAVLQEPGWTDEDVAKLAGGNFLRVMRKAEEVRSVCA</sequence>
<dbReference type="GO" id="GO:0046872">
    <property type="term" value="F:metal ion binding"/>
    <property type="evidence" value="ECO:0007669"/>
    <property type="project" value="UniProtKB-UniRule"/>
</dbReference>
<dbReference type="PROSITE" id="PS51365">
    <property type="entry name" value="RENAL_DIPEPTIDASE_2"/>
    <property type="match status" value="1"/>
</dbReference>
<keyword evidence="1" id="KW-0482">Metalloprotease</keyword>
<dbReference type="PANTHER" id="PTHR10443:SF12">
    <property type="entry name" value="DIPEPTIDASE"/>
    <property type="match status" value="1"/>
</dbReference>
<name>A0A5B7EMY8_PORTR</name>
<keyword evidence="1" id="KW-0378">Hydrolase</keyword>
<comment type="subunit">
    <text evidence="1">Homodimer; disulfide-linked.</text>
</comment>
<evidence type="ECO:0000256" key="1">
    <source>
        <dbReference type="RuleBase" id="RU341113"/>
    </source>
</evidence>
<dbReference type="GO" id="GO:0098552">
    <property type="term" value="C:side of membrane"/>
    <property type="evidence" value="ECO:0007669"/>
    <property type="project" value="UniProtKB-KW"/>
</dbReference>
<dbReference type="EMBL" id="VSRR010003400">
    <property type="protein sequence ID" value="MPC35990.1"/>
    <property type="molecule type" value="Genomic_DNA"/>
</dbReference>
<protein>
    <recommendedName>
        <fullName evidence="1">Dipeptidase</fullName>
        <ecNumber evidence="1">3.4.13.19</ecNumber>
    </recommendedName>
</protein>
<keyword evidence="1" id="KW-0472">Membrane</keyword>
<evidence type="ECO:0000313" key="3">
    <source>
        <dbReference type="Proteomes" id="UP000324222"/>
    </source>
</evidence>
<keyword evidence="1" id="KW-0862">Zinc</keyword>
<keyword evidence="1" id="KW-0336">GPI-anchor</keyword>
<dbReference type="Gene3D" id="3.20.20.140">
    <property type="entry name" value="Metal-dependent hydrolases"/>
    <property type="match status" value="1"/>
</dbReference>
<comment type="similarity">
    <text evidence="1">Belongs to the metallo-dependent hydrolases superfamily. Peptidase M19 family.</text>
</comment>